<organism evidence="3 4">
    <name type="scientific">Neomonachus schauinslandi</name>
    <name type="common">Hawaiian monk seal</name>
    <name type="synonym">Monachus schauinslandi</name>
    <dbReference type="NCBI Taxonomy" id="29088"/>
    <lineage>
        <taxon>Eukaryota</taxon>
        <taxon>Metazoa</taxon>
        <taxon>Chordata</taxon>
        <taxon>Craniata</taxon>
        <taxon>Vertebrata</taxon>
        <taxon>Euteleostomi</taxon>
        <taxon>Mammalia</taxon>
        <taxon>Eutheria</taxon>
        <taxon>Laurasiatheria</taxon>
        <taxon>Carnivora</taxon>
        <taxon>Caniformia</taxon>
        <taxon>Pinnipedia</taxon>
        <taxon>Phocidae</taxon>
        <taxon>Monachinae</taxon>
        <taxon>Monachini</taxon>
        <taxon>Neomonachus</taxon>
    </lineage>
</organism>
<feature type="compositionally biased region" description="Basic and acidic residues" evidence="1">
    <location>
        <begin position="1500"/>
        <end position="1520"/>
    </location>
</feature>
<feature type="region of interest" description="Disordered" evidence="1">
    <location>
        <begin position="6618"/>
        <end position="6689"/>
    </location>
</feature>
<evidence type="ECO:0000256" key="1">
    <source>
        <dbReference type="SAM" id="MobiDB-lite"/>
    </source>
</evidence>
<gene>
    <name evidence="4" type="primary">LOC110576030</name>
</gene>
<dbReference type="InterPro" id="IPR031554">
    <property type="entry name" value="FSIP2_C"/>
</dbReference>
<dbReference type="Proteomes" id="UP000248481">
    <property type="component" value="Chromosome X"/>
</dbReference>
<feature type="compositionally biased region" description="Basic and acidic residues" evidence="1">
    <location>
        <begin position="5285"/>
        <end position="5307"/>
    </location>
</feature>
<name>A0A2Y9GNR2_NEOSC</name>
<proteinExistence type="predicted"/>
<feature type="domain" description="Fibrous sheath-interacting protein 2 C-terminal" evidence="2">
    <location>
        <begin position="5643"/>
        <end position="6514"/>
    </location>
</feature>
<feature type="compositionally biased region" description="Basic and acidic residues" evidence="1">
    <location>
        <begin position="5331"/>
        <end position="5354"/>
    </location>
</feature>
<feature type="region of interest" description="Disordered" evidence="1">
    <location>
        <begin position="2456"/>
        <end position="2481"/>
    </location>
</feature>
<feature type="non-terminal residue" evidence="4">
    <location>
        <position position="1"/>
    </location>
</feature>
<evidence type="ECO:0000313" key="4">
    <source>
        <dbReference type="RefSeq" id="XP_021540782.1"/>
    </source>
</evidence>
<dbReference type="RefSeq" id="XP_021540782.1">
    <property type="nucleotide sequence ID" value="XM_021685107.1"/>
</dbReference>
<feature type="region of interest" description="Disordered" evidence="1">
    <location>
        <begin position="1322"/>
        <end position="1341"/>
    </location>
</feature>
<keyword evidence="3" id="KW-1185">Reference proteome</keyword>
<dbReference type="InterPro" id="IPR038891">
    <property type="entry name" value="FSIP2"/>
</dbReference>
<feature type="region of interest" description="Disordered" evidence="1">
    <location>
        <begin position="235"/>
        <end position="264"/>
    </location>
</feature>
<feature type="compositionally biased region" description="Basic and acidic residues" evidence="1">
    <location>
        <begin position="5494"/>
        <end position="5514"/>
    </location>
</feature>
<dbReference type="InParanoid" id="A0A2Y9GNR2"/>
<feature type="region of interest" description="Disordered" evidence="1">
    <location>
        <begin position="1486"/>
        <end position="1520"/>
    </location>
</feature>
<feature type="domain" description="Fibrous sheath-interacting protein 2 C-terminal" evidence="2">
    <location>
        <begin position="3799"/>
        <end position="4355"/>
    </location>
</feature>
<feature type="compositionally biased region" description="Basic and acidic residues" evidence="1">
    <location>
        <begin position="413"/>
        <end position="433"/>
    </location>
</feature>
<evidence type="ECO:0000313" key="3">
    <source>
        <dbReference type="Proteomes" id="UP000248481"/>
    </source>
</evidence>
<sequence length="6689" mass="753649">PDVGAANLLDLPLGVKLPIIPGSNNIFYTTNISEKLYQPSYDFNLTDPYCQLLETSYKSLHDPHLKAYHKRKDILRRLKKDGYITSNNKVICTLKELNKYRQYLTTLKLDFERNYVREQEDTQATPDQELIIKHRYLDMISRELDKVEHTAEKQSILRMKEEQQRHQDHIRRKLHLRRQIEEEWKTKEMLLLTKIGEEVKREARIEEQRQKVREEAHRKKQALLEKKIAYHLQKMQRDDVKRDRPEGNIFENKGQDEREEPGHSHSFVKIPAKKPSVFVSSQPDVQKNKAEQKVTSEELNSIVHNIMTWVVAAVTSILYPAITKYEERLQNIIYPMPDDSTLSSNSASCCSTCSEMLLYETGIQAETFQAEACADTDDRSIGQPAAPVKPSSAHKERTVMGKTHHRKGQPKTSEPKHNKTAESPKLKTCKPDSHLFAPIETGTKKSEDATTKTDALEHPPSSDEKAKVVKEMQELKNVFDNFKYHLKEESELILENIFHEMMPELTKTIPTLASVTAKTSVDQTDTDKGDLLSNVNISSAAAEIMENMLEKLQSAVEKKCIEVFAQENLSVHFKSDLTASGEHFISPEEKTSKASPPYTMENMSGIAEDMVHMILEKLTSLASSKQNELAHLEITTEPAYQQHRKDPTYAFLQRASKSKSSAEPDAANLISKEDIKNLVSNIFSQSSLVGYIEEAINTTLSYIQIELNNERLIASEETVILLHLLDDVLAQLHQKPAKTDVQKRRHPRLSSPSGTEEEHRLTSTSVANDPRHGCLFPPINVPGMVLYSEDENKEIDKIVENVLISSIKDEKAKLQEQAPDHWLTGENADLKYKRNMNLSTKPAYQDEVAFHDWGLKTDLPAFNNKDLFKDKPCLNKDLLIFSQDEKHQIQKASEDIITSILAQMLQDLSSGLSGHSGYKEASLLTSGSPQDLSNQEQMNQMFSASEIQIVAQEIVDAVLKILHIAYSHVIRHSSSVPQTSLDNADVPNKEPLEIWLESKRKMKFLSVLDIDPTKHPWLETEETESIPEPVVHINDRITYTVFKKLNSFICPKLQNCFKLESHADHSKPAPDKKSSFQSHLSTYTTKVVKIVLDAIQKELKYNKKNLNLGKCGPPKEFIDTGVFADNEKELDFVVTKLNNDIMTSSLATCICELLSGNTDKSNVLPSDKLRSKISYETAEIDQQQLVPSQCPHMQEEVHKCTRLQVLDRIGDTLYDMLHKLIGDRPCSPLSDEQNREWINENLRTTTALQSNIQLISYTILEDIIRKLCSAEMDQIFTNSEFKAISDYIDTDSLSLALLIEEMGICSDIISSMLFSVIQPGSQEVTNNKGKPTAPKTGTTKEEHPNKLEVMASDIFEMVFAKLKGFAKRNLETLGTIINGNKKSNKRYWESESINICTNTHEKQLQSALYMHAKKVSSTILKAIQTELNVSLPDLETGITKPLQEKEMLKNLVDLILGPPHIFNETEPEEQGIENYRYRPTYGNFLPGGADPESYLEEPADTEKESAGEERPPEETKSESLKQWELERTFKKFEVELKEPEKSPAVPIIRKILNEIFQNDLIDQLNVLTLSQSPLCDIPHPGDKPVAHRSIQSMDKIMDPLVSEADVTVVADNVIRTILQKLYSAVMTDRNASENRSNIITCPANISFPEHASGEKASLQCTILDRNPCTLQSTFSSGKMTKMNVVEDIIQSVLTNLETFATSKVKTLFCPHINFTIPVALPLQEDETAFSQPWLSIKDSYSGDQFSYCSVDRNKSGKTTSICQLTACKLNSYATEVARQVLQGIKHKLDKEMKSPFLIHNIVVSNSIPSQVVNTVLSILSTKGECEKNLFDREIDPGQPEAIVEKLFNKSDYRKKLQFQILDTIKGILSDICEKTLDENNLLRAASTLNKCNISGKHLEANSETNPKCAHKAIPMLLVPKSCVTVISNDMVDIVLQNLTSAIMLGINAKDSISLKLPLTFSDAFPKAEHQPSPVTDSMTEEKKEIITFARKGRDVQLKSVYSDDNQTTVLKKQDAKNSASNPCEENVHFITKAILNRLKSFATERRDLILTLDTKTTEKTYVGPEFTSCKQNNSVFLEANQTPSDVNILEISTVRTVLSQEVTDYTFANYRGKHGPAINISQASLREYADIIANTILMLIKNDIDSEIQKMYSYPNNTSFQENIIVSETVNNILKSLHDKISLKASRFYSQQNPSLFTQLAVQNEILPGQRKMEDNSELSLFSKYSYQNQIISEAENLRRVLEEIFRNGDFRQEKTTALLRAVKEILKKVCQRVMEDIDHWPPFNEPPHSTSDSKMKTAAAWKKTLQSHISSVANDIVESVFRKMFSIVMTSLYEKNETRGELEASGRDELLVTPSSFRESKQAERSVPPEPVILRAYPYTGSISVTSLENTLLQFSPLRVGEELVQKVLQKITNFVLLNLEENLSLKDHPNVSFKTDFKAKSKVISLPKFGTKSQLGPSGAKAKSTSKLSPRGKTFRGSQSSTAIGLPYLLSTGDAKNSLVRIKLPTAELKMYAKDIVSNILETIVNEFQKVRQNRLMVNVNTLTSDQIMTASKIVNAVLQGLYATKNDNLADQIKDSYSHDLKLSQRNFKTISLANPEVRFSLENVSSQLEKIFPKEGIFSQMFDKWQTESNDMENEKYKLLMIAETVLNEISMKTKELEQSVSLLNLSPLEACESRYHNFKSAASGAEGSQAQINIFGQEIVKKLLEKLEVYFMTQKFITDGKEMLESKKETTARSQCGSLRTNKLNNVPIYNAKLKDKIHGGSSHQIAQEIVEGVLNTLESFVDLQFKHISTYAFSEIVKIPIENFFAVQQKPFMKTILPKLQPLSKFPNGSKSSSMISQENMHNTLRQLHSFHSELLTYAANTVSYMLGILKNKLDKGKCQMEPSSTSIFEKNIVASQIISTLMDQCTHFYESMIKSHPKENLLQLAENACTANWPRFATGTGMFTSKSKGVSCRDDLPQIPGLFFYSEEDSKVKEKASSNLPSYVKYSAGDTLKTTEPLEGLESELKLLYSRSEAQGLSHFDQAPFRSLPLQKPLQKSGDSVQAAPEHPMSFIEMEEGENPKVLHYELPKPVIKPNQIQTTVSPLKIGIAAENIVNTMLLSYGLPSQTPYTNESIETMKPFFVSQEGPLSVMSEEQKDEKSLLKIWEKRISSKIKEENQSLAASGKDFTLLEKWKDKYPKLEKPEPPEEAEVTAFADQELGPHEIHLVARYVTTAVVTHFKNFETRGPLDEKVFVSTPLRKKYKSKQPLRSINSDTSLYQFCEYLTELVISYIMSSICDCTEDGGTKQKSLENQDAAFSKFILIHSQVFVSRSVSIRGLALSISEIIIRILFNSDILKVDITQEMVSVKTKYIYCPRVAVADFDDLFQDLLIGVIHVLSKEIGIKHQPDRRGRNKPLSRLKSHSLPIRNETKTMKRQTGSRGWKLSTHRINQLVQKNKLNSLACKLGTLVGSLKTHESKEVVNKISNTVFNLVLPDECPNWNMDSGKIPRKRFLSSNNQQSHRIPRNNPGLSPKSVFLLNIVCEKFIKTLLEECTANNLLTDGAVSGEIPAEGQLPNILQNIENYCRGTMDRGSPFEEYNMSALLENLAEIDQESVLSITSHTLVKSLMEKLSCGINRPPRSPLFANKHLMYRRRQRLPGFPKRERPKLKESRPGKCSARFMNYDSKPLREPLNNLTVTHSKIQAPFGKQFSGKFPPLPPLRRPGKKEENATAILNMQYPGGMNTGVYSDTFLEEIIADIFLNLSTSLQGKNVNITEAQLNEINILDVNSVVNEFNNARVTVLRDVEERVCFPPIDKETVRKIVDSVNSAVSWEYALQVTGGSHLTHAATSIAEQITNGILRESADYQLPLCFVGKLMPNSYYPLKAENILRKLQNNLRELNYQGQHSTGYTTMLSHSFLEDVIRKLLSQLISPPCKPSCLGKKYLLTSDFNEVSTCIINKILSAISKHKIWLTKYDCQHLYTEKSLQNMVESVYNNVLEMSDSLVSVQKSIVSQSPIMIDRMASLIIQEIIENHLQPFLCGEGLPCSMTSLDEISDMVKEVLSEVTGSHRPQKPSSLGMDFYPNAFVEDIVARLLSKIFNPIYNTECELDKMTQKIVNSINNHFNKAKICILRDDQEQSFPTVDLDTVDELVSSVYENVLQQHGLTTEVDNEELKDSDIFAENVINLIVATISDYLFHPLFSGDLSSSSYATLTAENIIQNIFSGSSESTKPSQHLSPYNTLLPYTLLEDIIRVLLSRLFPSTYNMVPYSKTPKGRSGINCDEISSKLVSDIRMKISQHEIRFSKDEEETKSIYSEDDVQHLVDSVFRNMLQNSGSQEAVEHNITSSNNVLIDRIAGFIIKNICQQHLHPFVYGKSLLPPSYTYFDDVRRQHFFAGVYSSAFLEDVISGVLSKIFHRVLGIVQTNSLRDSGKELLETAEKLIYLITEEFSKAQVSILENAKEQLCLPPVHTEVVIEIIDTVYSKVLQEYELEPGKDFLNDTKTLAERVTKIILAEVFDFQIHPDFIAKLPFKSYSRLHADALIKRVHYAISKSRLQRQTYTPYTTILSHTHLEKIVTQVLSQINPLNCSAEDPDILQSDFHNTVVRLIDEIMSIISKHAICIIKHGNEKQNVISEKDIQAMVDAIYADISHSNLYQSLKKDKKGISNIPITKIASYIIKEIFNHHLESFLSADKTLPSGTVGQTYQQRATHPQQRELLFIVNSAVFLEDVISDLLCRILYVFSHNVLAAENPCKAKTNVTKIVTTLVKSIVLEFTTSEILVADHLDENLYFSEGYKEIVKKTVSLIYEKLLDDYKSLIHIYRAIQSDAASFGQKICYLLLGEIYDYQVESLVLGELSTSSYSSLQDENIIRNVLDSINDDSHVLPSCITVLPRSLLEDITYKLLAHIFPSSETETELSEKEVPPDYEFVNAASKLTDEIITEISEHEIRLATAGEHVESMQLEASENFVNSICNGIMKKLKLENETKSDTYKKGGLFLRKIAGFIMKEIVDHHLQPFLHDEESPPCDLPKNDHIIELLNPDKEKILTGFPQASVYSATFLEDVIIDLVRKFYTLPSIAENPKNKEISEKDPMGMAIKFANALVGEFRKSKIKVLANSGERFSFPPIDKETVNNISDSVYDEVIEMYGSNNVQKDDRSNIVIEMIAALAKKAISAFKIQPLFSGDWSSTFFSFLNVDNIIQRVQHLPYNTFTKINKSLKENPVSSLEQLPTLTPLTSGLKDITDTLEIGRGALHGKENFKKEKTFMKTGSIQEPICTALTSIVKGELTTLASGLVGGVADKKKGDEKKKERSIGKENEKASKVTFPTTTVESEDTRGPDLSMAPKKNESKKKDTLGIKEEKGQGDEVYQHLSSATDDTKNKKVVLEPALKIDKKKSDKKRGSSLEKDNRPSELPSLKSKVRNRKIQEKRRDSPAYGVTDDKKTLRLKRVQNFTESIYRNVLELSPFQEPVDDSKSPNPLGDKAVYVTQADGKGFAQPDSTNPAKHSAPAKEEENKKSKDKEIKSKPSKPDNPPENNRGIFPANFLEDVLSEIVNKLVFDSSLGTDDARQNVTKNVNPTELYDTAMKLIDSLLKEFSDAQIKVLNLGQGSQFLPSTDKVSSVHNVPLRQKEPSVNKAPREKKTAAATKIDSLDEAPSMANIPSSDKMLVNKIVHSSICNILQEYRSQDSIYKDINSNGENLARKLANAVIEEIFQHQLNLLLYDEVPAAACLPLESKEVMKKVHKVVQTACKECQTSSPYTIMLPYEFLESVISFLLSKIFSTVTNAKTEISEDNLHAELDFLQMKLVSTIMTEISKDKDMIVQYVKSLHPNDDEIIQLVAQTIYNNLLPQFGSQERIQNCVSSGCKILSETIVNLVVQEVAGNQLQNYFSGELTSHQCTEVDSVIESILKDVIQTTEVPQPQPSRAYKLPFYIIEEIAVNFLSKLLSMFPKVDKKQNNSLNAEMQTIISKILNSFQEYLSKSRIIVVPQAKESPTVSFADSTTIEKVVTSVYNSVLRCSGSHISVYKDLMGKSNVLSDIIGFLMVKEISNSELHPQVEEEASSSELVLEAVKIMEKVVKITDDLKSEKKPSTKKETVLDARFLEEMLALFLAKLVKLPSASSRDVKNLSKSEVNKIACQLTKSVTAEISRNNISVVADKPEETFLSPESTEIISQIVDSVYNQVLQQSGTHEELYYDMKGTNNVFPKEVASLLISKISNCPLETLSPKDSQADLFGDLDLSRIVEKVHEHAVKRGPELEQKELGQDLSEEELPIKIIPHRGKQPINIDPDIVADHLGVISIKTQPLEKLQLECLTRTGCSIKELRRVSVSGRSHSMGTPDAGKQKRERRISLDEVGRLNVKPLETASRNSFQNLIKPDITKVELLKDVHSKKDLIIRLVTHDINQEVSENKVEEGLTSDEDEVVLQDVEKEELPEGPLEDQVKENIKPIISTVAFPKPLKSKRNLKKFLSLGKCCHCKSTATTANTEASPNQWTESEETQRRIVFNADMTTSKSSTGTDSSFWERKTQLSREERKASTEPAYYFLHRIMSSSSYNEEDLPSFSRYSQLKQYELAKKIEIQNENYINAKHGPLNKSETITFFNALLLLPGHSETDAHAVENWKLPFRVESAPQAVLDEGEDADKPSTSKQGSEMMKKVSSALSKVFSRSNANVSKSSSPPHPLTRTEAETATANINKGADLPQN</sequence>
<reference evidence="4" key="1">
    <citation type="submission" date="2025-08" db="UniProtKB">
        <authorList>
            <consortium name="RefSeq"/>
        </authorList>
    </citation>
    <scope>IDENTIFICATION</scope>
    <source>
        <tissue evidence="4">Blood</tissue>
    </source>
</reference>
<dbReference type="GeneID" id="110576030"/>
<dbReference type="KEGG" id="nsu:110576030"/>
<feature type="domain" description="Fibrous sheath-interacting protein 2 C-terminal" evidence="2">
    <location>
        <begin position="4707"/>
        <end position="5205"/>
    </location>
</feature>
<dbReference type="STRING" id="29088.A0A2Y9GNR2"/>
<feature type="domain" description="Fibrous sheath-interacting protein 2 C-terminal" evidence="2">
    <location>
        <begin position="4486"/>
        <end position="4571"/>
    </location>
</feature>
<accession>A0A2Y9GNR2</accession>
<dbReference type="PANTHER" id="PTHR47315:SF3">
    <property type="entry name" value="FIBROUS SHEATH-INTERACTING PROTEIN 2-LIKE"/>
    <property type="match status" value="1"/>
</dbReference>
<dbReference type="PANTHER" id="PTHR47315">
    <property type="entry name" value="FIBROUS SHEATH INTERACTING PROTEIN 2"/>
    <property type="match status" value="1"/>
</dbReference>
<evidence type="ECO:0000259" key="2">
    <source>
        <dbReference type="Pfam" id="PF15783"/>
    </source>
</evidence>
<feature type="compositionally biased region" description="Low complexity" evidence="1">
    <location>
        <begin position="6652"/>
        <end position="6663"/>
    </location>
</feature>
<feature type="region of interest" description="Disordered" evidence="1">
    <location>
        <begin position="735"/>
        <end position="767"/>
    </location>
</feature>
<feature type="region of interest" description="Disordered" evidence="1">
    <location>
        <begin position="5285"/>
        <end position="5424"/>
    </location>
</feature>
<feature type="compositionally biased region" description="Basic and acidic residues" evidence="1">
    <location>
        <begin position="5362"/>
        <end position="5396"/>
    </location>
</feature>
<protein>
    <submittedName>
        <fullName evidence="4">Fibrous sheath-interacting protein 2-like</fullName>
    </submittedName>
</protein>
<feature type="compositionally biased region" description="Basic and acidic residues" evidence="1">
    <location>
        <begin position="235"/>
        <end position="246"/>
    </location>
</feature>
<feature type="compositionally biased region" description="Low complexity" evidence="1">
    <location>
        <begin position="1328"/>
        <end position="1337"/>
    </location>
</feature>
<feature type="region of interest" description="Disordered" evidence="1">
    <location>
        <begin position="5478"/>
        <end position="5525"/>
    </location>
</feature>
<feature type="region of interest" description="Disordered" evidence="1">
    <location>
        <begin position="378"/>
        <end position="464"/>
    </location>
</feature>
<dbReference type="Pfam" id="PF15783">
    <property type="entry name" value="FSIP2"/>
    <property type="match status" value="4"/>
</dbReference>
<feature type="compositionally biased region" description="Basic and acidic residues" evidence="1">
    <location>
        <begin position="442"/>
        <end position="464"/>
    </location>
</feature>
<feature type="compositionally biased region" description="Basic and acidic residues" evidence="1">
    <location>
        <begin position="5410"/>
        <end position="5424"/>
    </location>
</feature>
<feature type="compositionally biased region" description="Basic and acidic residues" evidence="1">
    <location>
        <begin position="253"/>
        <end position="263"/>
    </location>
</feature>